<dbReference type="SMART" id="SM00408">
    <property type="entry name" value="IGc2"/>
    <property type="match status" value="1"/>
</dbReference>
<dbReference type="SUPFAM" id="SSF48726">
    <property type="entry name" value="Immunoglobulin"/>
    <property type="match status" value="2"/>
</dbReference>
<keyword evidence="2" id="KW-0812">Transmembrane</keyword>
<keyword evidence="5" id="KW-0130">Cell adhesion</keyword>
<evidence type="ECO:0000256" key="8">
    <source>
        <dbReference type="ARBA" id="ARBA00023157"/>
    </source>
</evidence>
<keyword evidence="9" id="KW-0393">Immunoglobulin domain</keyword>
<evidence type="ECO:0000256" key="3">
    <source>
        <dbReference type="ARBA" id="ARBA00022729"/>
    </source>
</evidence>
<keyword evidence="8" id="KW-1015">Disulfide bond</keyword>
<gene>
    <name evidence="12" type="primary">LOC117137088</name>
</gene>
<evidence type="ECO:0000256" key="9">
    <source>
        <dbReference type="ARBA" id="ARBA00023319"/>
    </source>
</evidence>
<dbReference type="GO" id="GO:0007156">
    <property type="term" value="P:homophilic cell adhesion via plasma membrane adhesion molecules"/>
    <property type="evidence" value="ECO:0007669"/>
    <property type="project" value="TreeGrafter"/>
</dbReference>
<dbReference type="Gene3D" id="2.60.40.10">
    <property type="entry name" value="Immunoglobulins"/>
    <property type="match status" value="2"/>
</dbReference>
<keyword evidence="7" id="KW-0472">Membrane</keyword>
<evidence type="ECO:0000256" key="5">
    <source>
        <dbReference type="ARBA" id="ARBA00022889"/>
    </source>
</evidence>
<dbReference type="SMART" id="SM00409">
    <property type="entry name" value="IG"/>
    <property type="match status" value="1"/>
</dbReference>
<dbReference type="InterPro" id="IPR036179">
    <property type="entry name" value="Ig-like_dom_sf"/>
</dbReference>
<keyword evidence="6" id="KW-1133">Transmembrane helix</keyword>
<keyword evidence="11" id="KW-1185">Reference proteome</keyword>
<dbReference type="FunFam" id="2.60.40.10:FF:000017">
    <property type="entry name" value="Down syndrome cell adhesion molecule b"/>
    <property type="match status" value="1"/>
</dbReference>
<evidence type="ECO:0000256" key="4">
    <source>
        <dbReference type="ARBA" id="ARBA00022737"/>
    </source>
</evidence>
<name>A0A6P8JFA3_DROMA</name>
<dbReference type="PROSITE" id="PS50835">
    <property type="entry name" value="IG_LIKE"/>
    <property type="match status" value="1"/>
</dbReference>
<accession>A0A6P8JFA3</accession>
<evidence type="ECO:0000313" key="11">
    <source>
        <dbReference type="Proteomes" id="UP000515162"/>
    </source>
</evidence>
<keyword evidence="3" id="KW-0732">Signal</keyword>
<dbReference type="GO" id="GO:0070593">
    <property type="term" value="P:dendrite self-avoidance"/>
    <property type="evidence" value="ECO:0007669"/>
    <property type="project" value="TreeGrafter"/>
</dbReference>
<dbReference type="AlphaFoldDB" id="A0A6P8JFA3"/>
<evidence type="ECO:0000256" key="7">
    <source>
        <dbReference type="ARBA" id="ARBA00023136"/>
    </source>
</evidence>
<feature type="domain" description="Ig-like" evidence="10">
    <location>
        <begin position="47"/>
        <end position="138"/>
    </location>
</feature>
<dbReference type="Proteomes" id="UP000515162">
    <property type="component" value="Chromosome 2R"/>
</dbReference>
<keyword evidence="4" id="KW-0677">Repeat</keyword>
<evidence type="ECO:0000259" key="10">
    <source>
        <dbReference type="PROSITE" id="PS50835"/>
    </source>
</evidence>
<dbReference type="PANTHER" id="PTHR10075">
    <property type="entry name" value="BASIGIN RELATED"/>
    <property type="match status" value="1"/>
</dbReference>
<reference evidence="12" key="1">
    <citation type="submission" date="2025-08" db="UniProtKB">
        <authorList>
            <consortium name="RefSeq"/>
        </authorList>
    </citation>
    <scope>IDENTIFICATION</scope>
    <source>
        <strain evidence="12">Mau12</strain>
        <tissue evidence="12">Whole Body</tissue>
    </source>
</reference>
<dbReference type="GO" id="GO:0098632">
    <property type="term" value="F:cell-cell adhesion mediator activity"/>
    <property type="evidence" value="ECO:0007669"/>
    <property type="project" value="TreeGrafter"/>
</dbReference>
<sequence length="155" mass="16749">MVKLGKKISALSIDIVRDHHAGNYTCVAVNRATSVNFTAELVVNVPPKIAHFDFGDHAVNFEESVSVNCLIYLGDLPMDITWLFNGAHINAYTGVSIVKGGKKASILTIDSVHAGHAGNYTCKARNDADSAEYTAELIVNGIEGVLDDKELHIIR</sequence>
<dbReference type="GO" id="GO:0005886">
    <property type="term" value="C:plasma membrane"/>
    <property type="evidence" value="ECO:0007669"/>
    <property type="project" value="TreeGrafter"/>
</dbReference>
<proteinExistence type="predicted"/>
<dbReference type="Pfam" id="PF07679">
    <property type="entry name" value="I-set"/>
    <property type="match status" value="1"/>
</dbReference>
<protein>
    <submittedName>
        <fullName evidence="12">Down syndrome cell adhesion molecule homolog</fullName>
    </submittedName>
</protein>
<dbReference type="GO" id="GO:0030424">
    <property type="term" value="C:axon"/>
    <property type="evidence" value="ECO:0007669"/>
    <property type="project" value="TreeGrafter"/>
</dbReference>
<dbReference type="InterPro" id="IPR013098">
    <property type="entry name" value="Ig_I-set"/>
</dbReference>
<evidence type="ECO:0000256" key="2">
    <source>
        <dbReference type="ARBA" id="ARBA00022692"/>
    </source>
</evidence>
<comment type="subcellular location">
    <subcellularLocation>
        <location evidence="1">Membrane</location>
        <topology evidence="1">Single-pass membrane protein</topology>
    </subcellularLocation>
</comment>
<dbReference type="InterPro" id="IPR007110">
    <property type="entry name" value="Ig-like_dom"/>
</dbReference>
<dbReference type="InterPro" id="IPR013783">
    <property type="entry name" value="Ig-like_fold"/>
</dbReference>
<dbReference type="InterPro" id="IPR003598">
    <property type="entry name" value="Ig_sub2"/>
</dbReference>
<dbReference type="GO" id="GO:0007411">
    <property type="term" value="P:axon guidance"/>
    <property type="evidence" value="ECO:0007669"/>
    <property type="project" value="TreeGrafter"/>
</dbReference>
<dbReference type="InterPro" id="IPR003599">
    <property type="entry name" value="Ig_sub"/>
</dbReference>
<evidence type="ECO:0000256" key="6">
    <source>
        <dbReference type="ARBA" id="ARBA00022989"/>
    </source>
</evidence>
<evidence type="ECO:0000313" key="12">
    <source>
        <dbReference type="RefSeq" id="XP_033154260.1"/>
    </source>
</evidence>
<dbReference type="RefSeq" id="XP_033154260.1">
    <property type="nucleotide sequence ID" value="XM_033298369.1"/>
</dbReference>
<dbReference type="GeneID" id="117137088"/>
<dbReference type="PANTHER" id="PTHR10075:SF14">
    <property type="entry name" value="CELL ADHESION MOLECULE DSCAM2-RELATED"/>
    <property type="match status" value="1"/>
</dbReference>
<organism evidence="11 12">
    <name type="scientific">Drosophila mauritiana</name>
    <name type="common">Fruit fly</name>
    <dbReference type="NCBI Taxonomy" id="7226"/>
    <lineage>
        <taxon>Eukaryota</taxon>
        <taxon>Metazoa</taxon>
        <taxon>Ecdysozoa</taxon>
        <taxon>Arthropoda</taxon>
        <taxon>Hexapoda</taxon>
        <taxon>Insecta</taxon>
        <taxon>Pterygota</taxon>
        <taxon>Neoptera</taxon>
        <taxon>Endopterygota</taxon>
        <taxon>Diptera</taxon>
        <taxon>Brachycera</taxon>
        <taxon>Muscomorpha</taxon>
        <taxon>Ephydroidea</taxon>
        <taxon>Drosophilidae</taxon>
        <taxon>Drosophila</taxon>
        <taxon>Sophophora</taxon>
    </lineage>
</organism>
<evidence type="ECO:0000256" key="1">
    <source>
        <dbReference type="ARBA" id="ARBA00004167"/>
    </source>
</evidence>